<keyword evidence="6" id="KW-1185">Reference proteome</keyword>
<dbReference type="GO" id="GO:0080164">
    <property type="term" value="P:regulation of nitric oxide metabolic process"/>
    <property type="evidence" value="ECO:0007669"/>
    <property type="project" value="TreeGrafter"/>
</dbReference>
<dbReference type="KEGG" id="psti:SOO65_14085"/>
<sequence>MDKKLVKDLSTQLKDLAKDLSFLGHPRYPIKDLLLLFPQHKTFIGELEDISVPFPVNVSMKRKAMDNFLMELAKADVPFSLKRIFTQRVQDYHLLLSMMENFDNIFFYDHCTELYGTSHKLAKNNAFLYFLEKIPEYCMPDTSEVKLQGEEARNYLRTRMLETFDAKDFEVKPSTSLLSDSSAGRRTLKLNPYKTYTTGHLDIFLVHEGWVHLGTSINGSFQEDNPWLSTWAPRTTFLQEGLAIITELITGCMTLERWNKVVLRHLATSMAERGSSITDVYEYLRHHDMQDLDAFKLALRVFRGVPLEGGMAFTKELLYLHGMIELLYHLHFFKTDLRSLWVGKISFEEHIMLMDHWELMSPKVKYFPALLETPEVQARLQKLKELSFSLFNHGFL</sequence>
<evidence type="ECO:0000256" key="4">
    <source>
        <dbReference type="ARBA" id="ARBA00023049"/>
    </source>
</evidence>
<keyword evidence="2" id="KW-0645">Protease</keyword>
<protein>
    <submittedName>
        <fullName evidence="5">DUF1704 domain-containing protein</fullName>
    </submittedName>
</protein>
<dbReference type="GO" id="GO:0008237">
    <property type="term" value="F:metallopeptidase activity"/>
    <property type="evidence" value="ECO:0007669"/>
    <property type="project" value="UniProtKB-KW"/>
</dbReference>
<keyword evidence="4" id="KW-0482">Metalloprotease</keyword>
<dbReference type="InterPro" id="IPR012548">
    <property type="entry name" value="MATCAP"/>
</dbReference>
<evidence type="ECO:0000256" key="2">
    <source>
        <dbReference type="ARBA" id="ARBA00022670"/>
    </source>
</evidence>
<dbReference type="Proteomes" id="UP001324634">
    <property type="component" value="Chromosome"/>
</dbReference>
<dbReference type="SMART" id="SM01154">
    <property type="entry name" value="DUF1704"/>
    <property type="match status" value="1"/>
</dbReference>
<dbReference type="AlphaFoldDB" id="A0AAX4HKP5"/>
<gene>
    <name evidence="5" type="ORF">SOO65_14085</name>
</gene>
<evidence type="ECO:0000313" key="5">
    <source>
        <dbReference type="EMBL" id="WPU63820.1"/>
    </source>
</evidence>
<dbReference type="GO" id="GO:0006508">
    <property type="term" value="P:proteolysis"/>
    <property type="evidence" value="ECO:0007669"/>
    <property type="project" value="UniProtKB-KW"/>
</dbReference>
<comment type="cofactor">
    <cofactor evidence="1">
        <name>Zn(2+)</name>
        <dbReference type="ChEBI" id="CHEBI:29105"/>
    </cofactor>
</comment>
<evidence type="ECO:0000256" key="1">
    <source>
        <dbReference type="ARBA" id="ARBA00001947"/>
    </source>
</evidence>
<dbReference type="Pfam" id="PF08014">
    <property type="entry name" value="MATCAP"/>
    <property type="match status" value="1"/>
</dbReference>
<dbReference type="EMBL" id="CP139487">
    <property type="protein sequence ID" value="WPU63820.1"/>
    <property type="molecule type" value="Genomic_DNA"/>
</dbReference>
<accession>A0AAX4HKP5</accession>
<dbReference type="PANTHER" id="PTHR31817">
    <property type="match status" value="1"/>
</dbReference>
<dbReference type="PANTHER" id="PTHR31817:SF0">
    <property type="entry name" value="CHROMOSOME UNDETERMINED SCAFFOLD_67, WHOLE GENOME SHOTGUN SEQUENCE"/>
    <property type="match status" value="1"/>
</dbReference>
<evidence type="ECO:0000256" key="3">
    <source>
        <dbReference type="ARBA" id="ARBA00022801"/>
    </source>
</evidence>
<dbReference type="RefSeq" id="WP_321391277.1">
    <property type="nucleotide sequence ID" value="NZ_CP139487.1"/>
</dbReference>
<organism evidence="5 6">
    <name type="scientific">Peredibacter starrii</name>
    <dbReference type="NCBI Taxonomy" id="28202"/>
    <lineage>
        <taxon>Bacteria</taxon>
        <taxon>Pseudomonadati</taxon>
        <taxon>Bdellovibrionota</taxon>
        <taxon>Bacteriovoracia</taxon>
        <taxon>Bacteriovoracales</taxon>
        <taxon>Bacteriovoracaceae</taxon>
        <taxon>Peredibacter</taxon>
    </lineage>
</organism>
<evidence type="ECO:0000313" key="6">
    <source>
        <dbReference type="Proteomes" id="UP001324634"/>
    </source>
</evidence>
<reference evidence="5 6" key="1">
    <citation type="submission" date="2023-11" db="EMBL/GenBank/DDBJ databases">
        <title>Peredibacter starrii A3.12.</title>
        <authorList>
            <person name="Mitchell R.J."/>
        </authorList>
    </citation>
    <scope>NUCLEOTIDE SEQUENCE [LARGE SCALE GENOMIC DNA]</scope>
    <source>
        <strain evidence="5 6">A3.12</strain>
    </source>
</reference>
<keyword evidence="3" id="KW-0378">Hydrolase</keyword>
<name>A0AAX4HKP5_9BACT</name>
<proteinExistence type="predicted"/>